<accession>A0A2P4Q3I8</accession>
<evidence type="ECO:0000313" key="2">
    <source>
        <dbReference type="Proteomes" id="UP000018888"/>
    </source>
</evidence>
<evidence type="ECO:0000313" key="1">
    <source>
        <dbReference type="EMBL" id="POG72219.1"/>
    </source>
</evidence>
<reference evidence="1 2" key="2">
    <citation type="journal article" date="2018" name="New Phytol.">
        <title>High intraspecific genome diversity in the model arbuscular mycorrhizal symbiont Rhizophagus irregularis.</title>
        <authorList>
            <person name="Chen E.C.H."/>
            <person name="Morin E."/>
            <person name="Beaudet D."/>
            <person name="Noel J."/>
            <person name="Yildirir G."/>
            <person name="Ndikumana S."/>
            <person name="Charron P."/>
            <person name="St-Onge C."/>
            <person name="Giorgi J."/>
            <person name="Kruger M."/>
            <person name="Marton T."/>
            <person name="Ropars J."/>
            <person name="Grigoriev I.V."/>
            <person name="Hainaut M."/>
            <person name="Henrissat B."/>
            <person name="Roux C."/>
            <person name="Martin F."/>
            <person name="Corradi N."/>
        </authorList>
    </citation>
    <scope>NUCLEOTIDE SEQUENCE [LARGE SCALE GENOMIC DNA]</scope>
    <source>
        <strain evidence="1 2">DAOM 197198</strain>
    </source>
</reference>
<name>A0A2P4Q3I8_RHIID</name>
<reference evidence="1 2" key="1">
    <citation type="journal article" date="2013" name="Proc. Natl. Acad. Sci. U.S.A.">
        <title>Genome of an arbuscular mycorrhizal fungus provides insight into the oldest plant symbiosis.</title>
        <authorList>
            <person name="Tisserant E."/>
            <person name="Malbreil M."/>
            <person name="Kuo A."/>
            <person name="Kohler A."/>
            <person name="Symeonidi A."/>
            <person name="Balestrini R."/>
            <person name="Charron P."/>
            <person name="Duensing N."/>
            <person name="Frei Dit Frey N."/>
            <person name="Gianinazzi-Pearson V."/>
            <person name="Gilbert L.B."/>
            <person name="Handa Y."/>
            <person name="Herr J.R."/>
            <person name="Hijri M."/>
            <person name="Koul R."/>
            <person name="Kawaguchi M."/>
            <person name="Krajinski F."/>
            <person name="Lammers P.J."/>
            <person name="Masclaux F.G."/>
            <person name="Murat C."/>
            <person name="Morin E."/>
            <person name="Ndikumana S."/>
            <person name="Pagni M."/>
            <person name="Petitpierre D."/>
            <person name="Requena N."/>
            <person name="Rosikiewicz P."/>
            <person name="Riley R."/>
            <person name="Saito K."/>
            <person name="San Clemente H."/>
            <person name="Shapiro H."/>
            <person name="van Tuinen D."/>
            <person name="Becard G."/>
            <person name="Bonfante P."/>
            <person name="Paszkowski U."/>
            <person name="Shachar-Hill Y.Y."/>
            <person name="Tuskan G.A."/>
            <person name="Young P.W."/>
            <person name="Sanders I.R."/>
            <person name="Henrissat B."/>
            <person name="Rensing S.A."/>
            <person name="Grigoriev I.V."/>
            <person name="Corradi N."/>
            <person name="Roux C."/>
            <person name="Martin F."/>
        </authorList>
    </citation>
    <scope>NUCLEOTIDE SEQUENCE [LARGE SCALE GENOMIC DNA]</scope>
    <source>
        <strain evidence="1 2">DAOM 197198</strain>
    </source>
</reference>
<dbReference type="AlphaFoldDB" id="A0A2P4Q3I8"/>
<dbReference type="VEuPathDB" id="FungiDB:RhiirFUN_000201"/>
<comment type="caution">
    <text evidence="1">The sequence shown here is derived from an EMBL/GenBank/DDBJ whole genome shotgun (WGS) entry which is preliminary data.</text>
</comment>
<organism evidence="1 2">
    <name type="scientific">Rhizophagus irregularis (strain DAOM 181602 / DAOM 197198 / MUCL 43194)</name>
    <name type="common">Arbuscular mycorrhizal fungus</name>
    <name type="synonym">Glomus intraradices</name>
    <dbReference type="NCBI Taxonomy" id="747089"/>
    <lineage>
        <taxon>Eukaryota</taxon>
        <taxon>Fungi</taxon>
        <taxon>Fungi incertae sedis</taxon>
        <taxon>Mucoromycota</taxon>
        <taxon>Glomeromycotina</taxon>
        <taxon>Glomeromycetes</taxon>
        <taxon>Glomerales</taxon>
        <taxon>Glomeraceae</taxon>
        <taxon>Rhizophagus</taxon>
    </lineage>
</organism>
<proteinExistence type="predicted"/>
<dbReference type="Proteomes" id="UP000018888">
    <property type="component" value="Unassembled WGS sequence"/>
</dbReference>
<sequence length="136" mass="16459">MEELYKEYESFNREEIRKQQAAITWETDLKRGIYYEDTFSVIMTFSDAYHAYESKKREILLKSLKPPPIVNETKEKKKKKKKCETKIVPDDQVVEDLRWEYRNYESAMVVSMEEEGRYRPFAKNPVLGTQYEMQYD</sequence>
<gene>
    <name evidence="1" type="ORF">GLOIN_2v1477873</name>
</gene>
<keyword evidence="2" id="KW-1185">Reference proteome</keyword>
<protein>
    <submittedName>
        <fullName evidence="1">Uncharacterized protein</fullName>
    </submittedName>
</protein>
<dbReference type="EMBL" id="AUPC02000098">
    <property type="protein sequence ID" value="POG72219.1"/>
    <property type="molecule type" value="Genomic_DNA"/>
</dbReference>